<proteinExistence type="predicted"/>
<protein>
    <submittedName>
        <fullName evidence="1">Uncharacterized protein</fullName>
    </submittedName>
</protein>
<dbReference type="EMBL" id="MT142796">
    <property type="protein sequence ID" value="QJA88673.1"/>
    <property type="molecule type" value="Genomic_DNA"/>
</dbReference>
<evidence type="ECO:0000313" key="2">
    <source>
        <dbReference type="EMBL" id="QJA88673.1"/>
    </source>
</evidence>
<evidence type="ECO:0000313" key="1">
    <source>
        <dbReference type="EMBL" id="QJA75226.1"/>
    </source>
</evidence>
<gene>
    <name evidence="1" type="ORF">MM415A01856_0004</name>
    <name evidence="2" type="ORF">MM415B02713_0004</name>
</gene>
<reference evidence="1" key="1">
    <citation type="submission" date="2020-03" db="EMBL/GenBank/DDBJ databases">
        <title>The deep terrestrial virosphere.</title>
        <authorList>
            <person name="Holmfeldt K."/>
            <person name="Nilsson E."/>
            <person name="Simone D."/>
            <person name="Lopez-Fernandez M."/>
            <person name="Wu X."/>
            <person name="de Brujin I."/>
            <person name="Lundin D."/>
            <person name="Andersson A."/>
            <person name="Bertilsson S."/>
            <person name="Dopson M."/>
        </authorList>
    </citation>
    <scope>NUCLEOTIDE SEQUENCE</scope>
    <source>
        <strain evidence="1">MM415A01856</strain>
        <strain evidence="2">MM415B02713</strain>
    </source>
</reference>
<dbReference type="EMBL" id="MT142149">
    <property type="protein sequence ID" value="QJA75226.1"/>
    <property type="molecule type" value="Genomic_DNA"/>
</dbReference>
<name>A0A6M3JYK9_9ZZZZ</name>
<dbReference type="AlphaFoldDB" id="A0A6M3JYK9"/>
<accession>A0A6M3JYK9</accession>
<organism evidence="1">
    <name type="scientific">viral metagenome</name>
    <dbReference type="NCBI Taxonomy" id="1070528"/>
    <lineage>
        <taxon>unclassified sequences</taxon>
        <taxon>metagenomes</taxon>
        <taxon>organismal metagenomes</taxon>
    </lineage>
</organism>
<sequence length="80" mass="9366">MLDFLKKVCYKMSSNNETVKLESDVSKLKSSLISSIYIIDDIKNNNLKDILKESLQPLLFKILKELRTLTYLLENNDERL</sequence>